<dbReference type="AlphaFoldDB" id="A0A4Y2JRU1"/>
<comment type="caution">
    <text evidence="1">The sequence shown here is derived from an EMBL/GenBank/DDBJ whole genome shotgun (WGS) entry which is preliminary data.</text>
</comment>
<keyword evidence="2" id="KW-1185">Reference proteome</keyword>
<gene>
    <name evidence="1" type="ORF">AVEN_106217_1</name>
</gene>
<proteinExistence type="predicted"/>
<protein>
    <submittedName>
        <fullName evidence="1">Uncharacterized protein</fullName>
    </submittedName>
</protein>
<evidence type="ECO:0000313" key="1">
    <source>
        <dbReference type="EMBL" id="GBM92597.1"/>
    </source>
</evidence>
<dbReference type="Proteomes" id="UP000499080">
    <property type="component" value="Unassembled WGS sequence"/>
</dbReference>
<sequence length="137" mass="16174">MPTLPQNKCTRPSSYMYKSHHNTNKAIVIERTQNVVTMFSKKEQKFIKNSMQRVRNVQECYQGLRDDLITKMKELFRGILFWTIEDILLATERCLRTSLRLGNVKSFVKHVLVNVCGYIEDVKNFEPYIHALFLENT</sequence>
<name>A0A4Y2JRU1_ARAVE</name>
<reference evidence="1 2" key="1">
    <citation type="journal article" date="2019" name="Sci. Rep.">
        <title>Orb-weaving spider Araneus ventricosus genome elucidates the spidroin gene catalogue.</title>
        <authorList>
            <person name="Kono N."/>
            <person name="Nakamura H."/>
            <person name="Ohtoshi R."/>
            <person name="Moran D.A.P."/>
            <person name="Shinohara A."/>
            <person name="Yoshida Y."/>
            <person name="Fujiwara M."/>
            <person name="Mori M."/>
            <person name="Tomita M."/>
            <person name="Arakawa K."/>
        </authorList>
    </citation>
    <scope>NUCLEOTIDE SEQUENCE [LARGE SCALE GENOMIC DNA]</scope>
</reference>
<accession>A0A4Y2JRU1</accession>
<evidence type="ECO:0000313" key="2">
    <source>
        <dbReference type="Proteomes" id="UP000499080"/>
    </source>
</evidence>
<dbReference type="EMBL" id="BGPR01003802">
    <property type="protein sequence ID" value="GBM92597.1"/>
    <property type="molecule type" value="Genomic_DNA"/>
</dbReference>
<organism evidence="1 2">
    <name type="scientific">Araneus ventricosus</name>
    <name type="common">Orbweaver spider</name>
    <name type="synonym">Epeira ventricosa</name>
    <dbReference type="NCBI Taxonomy" id="182803"/>
    <lineage>
        <taxon>Eukaryota</taxon>
        <taxon>Metazoa</taxon>
        <taxon>Ecdysozoa</taxon>
        <taxon>Arthropoda</taxon>
        <taxon>Chelicerata</taxon>
        <taxon>Arachnida</taxon>
        <taxon>Araneae</taxon>
        <taxon>Araneomorphae</taxon>
        <taxon>Entelegynae</taxon>
        <taxon>Araneoidea</taxon>
        <taxon>Araneidae</taxon>
        <taxon>Araneus</taxon>
    </lineage>
</organism>